<evidence type="ECO:0000313" key="3">
    <source>
        <dbReference type="Proteomes" id="UP001270362"/>
    </source>
</evidence>
<gene>
    <name evidence="2" type="ORF">B0T22DRAFT_513434</name>
</gene>
<name>A0AAE0XAQ2_9PEZI</name>
<reference evidence="2" key="2">
    <citation type="submission" date="2023-06" db="EMBL/GenBank/DDBJ databases">
        <authorList>
            <consortium name="Lawrence Berkeley National Laboratory"/>
            <person name="Haridas S."/>
            <person name="Hensen N."/>
            <person name="Bonometti L."/>
            <person name="Westerberg I."/>
            <person name="Brannstrom I.O."/>
            <person name="Guillou S."/>
            <person name="Cros-Aarteil S."/>
            <person name="Calhoun S."/>
            <person name="Kuo A."/>
            <person name="Mondo S."/>
            <person name="Pangilinan J."/>
            <person name="Riley R."/>
            <person name="Labutti K."/>
            <person name="Andreopoulos B."/>
            <person name="Lipzen A."/>
            <person name="Chen C."/>
            <person name="Yanf M."/>
            <person name="Daum C."/>
            <person name="Ng V."/>
            <person name="Clum A."/>
            <person name="Steindorff A."/>
            <person name="Ohm R."/>
            <person name="Martin F."/>
            <person name="Silar P."/>
            <person name="Natvig D."/>
            <person name="Lalanne C."/>
            <person name="Gautier V."/>
            <person name="Ament-Velasquez S.L."/>
            <person name="Kruys A."/>
            <person name="Hutchinson M.I."/>
            <person name="Powell A.J."/>
            <person name="Barry K."/>
            <person name="Miller A.N."/>
            <person name="Grigoriev I.V."/>
            <person name="Debuchy R."/>
            <person name="Gladieux P."/>
            <person name="Thoren M.H."/>
            <person name="Johannesson H."/>
        </authorList>
    </citation>
    <scope>NUCLEOTIDE SEQUENCE</scope>
    <source>
        <strain evidence="2">CBS 314.62</strain>
    </source>
</reference>
<proteinExistence type="predicted"/>
<feature type="compositionally biased region" description="Low complexity" evidence="1">
    <location>
        <begin position="54"/>
        <end position="76"/>
    </location>
</feature>
<keyword evidence="3" id="KW-1185">Reference proteome</keyword>
<evidence type="ECO:0000313" key="2">
    <source>
        <dbReference type="EMBL" id="KAK3689240.1"/>
    </source>
</evidence>
<dbReference type="EMBL" id="JAULSO010000002">
    <property type="protein sequence ID" value="KAK3689240.1"/>
    <property type="molecule type" value="Genomic_DNA"/>
</dbReference>
<protein>
    <submittedName>
        <fullName evidence="2">Uncharacterized protein</fullName>
    </submittedName>
</protein>
<feature type="region of interest" description="Disordered" evidence="1">
    <location>
        <begin position="47"/>
        <end position="83"/>
    </location>
</feature>
<accession>A0AAE0XAQ2</accession>
<dbReference type="AlphaFoldDB" id="A0AAE0XAQ2"/>
<sequence length="284" mass="30596">MRTLTTADIAFLLCTSQSKGGDSPFRLTLETDYGLVLVLGTGGSISASLRTPDTTTTTTTKPRFGSSSSFPSSAALYPPPTPIDNDAQTSIDAILLASAAPSSPSHAAVARLLALPGPEARRKHTTPLGPGYKYRIVPDLSAASYMSYVPGWAGNPPPPPTRHDRHGLAAVMVVSEDDLERRYSLDWFDAYLDWIERLERAAAVGGNRRMQDHIVGDGEGEGCWPFADEGERVLWMVEGLLLACWLGLQPGVAGVEYQPGEEVYMLDKESVGEVLQGFLDAVWS</sequence>
<comment type="caution">
    <text evidence="2">The sequence shown here is derived from an EMBL/GenBank/DDBJ whole genome shotgun (WGS) entry which is preliminary data.</text>
</comment>
<evidence type="ECO:0000256" key="1">
    <source>
        <dbReference type="SAM" id="MobiDB-lite"/>
    </source>
</evidence>
<dbReference type="Proteomes" id="UP001270362">
    <property type="component" value="Unassembled WGS sequence"/>
</dbReference>
<reference evidence="2" key="1">
    <citation type="journal article" date="2023" name="Mol. Phylogenet. Evol.">
        <title>Genome-scale phylogeny and comparative genomics of the fungal order Sordariales.</title>
        <authorList>
            <person name="Hensen N."/>
            <person name="Bonometti L."/>
            <person name="Westerberg I."/>
            <person name="Brannstrom I.O."/>
            <person name="Guillou S."/>
            <person name="Cros-Aarteil S."/>
            <person name="Calhoun S."/>
            <person name="Haridas S."/>
            <person name="Kuo A."/>
            <person name="Mondo S."/>
            <person name="Pangilinan J."/>
            <person name="Riley R."/>
            <person name="LaButti K."/>
            <person name="Andreopoulos B."/>
            <person name="Lipzen A."/>
            <person name="Chen C."/>
            <person name="Yan M."/>
            <person name="Daum C."/>
            <person name="Ng V."/>
            <person name="Clum A."/>
            <person name="Steindorff A."/>
            <person name="Ohm R.A."/>
            <person name="Martin F."/>
            <person name="Silar P."/>
            <person name="Natvig D.O."/>
            <person name="Lalanne C."/>
            <person name="Gautier V."/>
            <person name="Ament-Velasquez S.L."/>
            <person name="Kruys A."/>
            <person name="Hutchinson M.I."/>
            <person name="Powell A.J."/>
            <person name="Barry K."/>
            <person name="Miller A.N."/>
            <person name="Grigoriev I.V."/>
            <person name="Debuchy R."/>
            <person name="Gladieux P."/>
            <person name="Hiltunen Thoren M."/>
            <person name="Johannesson H."/>
        </authorList>
    </citation>
    <scope>NUCLEOTIDE SEQUENCE</scope>
    <source>
        <strain evidence="2">CBS 314.62</strain>
    </source>
</reference>
<organism evidence="2 3">
    <name type="scientific">Podospora appendiculata</name>
    <dbReference type="NCBI Taxonomy" id="314037"/>
    <lineage>
        <taxon>Eukaryota</taxon>
        <taxon>Fungi</taxon>
        <taxon>Dikarya</taxon>
        <taxon>Ascomycota</taxon>
        <taxon>Pezizomycotina</taxon>
        <taxon>Sordariomycetes</taxon>
        <taxon>Sordariomycetidae</taxon>
        <taxon>Sordariales</taxon>
        <taxon>Podosporaceae</taxon>
        <taxon>Podospora</taxon>
    </lineage>
</organism>